<accession>Q6ETG0</accession>
<gene>
    <name evidence="1" type="primary">OJ1298_H07.9</name>
</gene>
<reference evidence="2" key="1">
    <citation type="journal article" date="2005" name="Nature">
        <title>The map-based sequence of the rice genome.</title>
        <authorList>
            <consortium name="International rice genome sequencing project (IRGSP)"/>
            <person name="Matsumoto T."/>
            <person name="Wu J."/>
            <person name="Kanamori H."/>
            <person name="Katayose Y."/>
            <person name="Fujisawa M."/>
            <person name="Namiki N."/>
            <person name="Mizuno H."/>
            <person name="Yamamoto K."/>
            <person name="Antonio B.A."/>
            <person name="Baba T."/>
            <person name="Sakata K."/>
            <person name="Nagamura Y."/>
            <person name="Aoki H."/>
            <person name="Arikawa K."/>
            <person name="Arita K."/>
            <person name="Bito T."/>
            <person name="Chiden Y."/>
            <person name="Fujitsuka N."/>
            <person name="Fukunaka R."/>
            <person name="Hamada M."/>
            <person name="Harada C."/>
            <person name="Hayashi A."/>
            <person name="Hijishita S."/>
            <person name="Honda M."/>
            <person name="Hosokawa S."/>
            <person name="Ichikawa Y."/>
            <person name="Idonuma A."/>
            <person name="Iijima M."/>
            <person name="Ikeda M."/>
            <person name="Ikeno M."/>
            <person name="Ito K."/>
            <person name="Ito S."/>
            <person name="Ito T."/>
            <person name="Ito Y."/>
            <person name="Ito Y."/>
            <person name="Iwabuchi A."/>
            <person name="Kamiya K."/>
            <person name="Karasawa W."/>
            <person name="Kurita K."/>
            <person name="Katagiri S."/>
            <person name="Kikuta A."/>
            <person name="Kobayashi H."/>
            <person name="Kobayashi N."/>
            <person name="Machita K."/>
            <person name="Maehara T."/>
            <person name="Masukawa M."/>
            <person name="Mizubayashi T."/>
            <person name="Mukai Y."/>
            <person name="Nagasaki H."/>
            <person name="Nagata Y."/>
            <person name="Naito S."/>
            <person name="Nakashima M."/>
            <person name="Nakama Y."/>
            <person name="Nakamichi Y."/>
            <person name="Nakamura M."/>
            <person name="Meguro A."/>
            <person name="Negishi M."/>
            <person name="Ohta I."/>
            <person name="Ohta T."/>
            <person name="Okamoto M."/>
            <person name="Ono N."/>
            <person name="Saji S."/>
            <person name="Sakaguchi M."/>
            <person name="Sakai K."/>
            <person name="Shibata M."/>
            <person name="Shimokawa T."/>
            <person name="Song J."/>
            <person name="Takazaki Y."/>
            <person name="Terasawa K."/>
            <person name="Tsugane M."/>
            <person name="Tsuji K."/>
            <person name="Ueda S."/>
            <person name="Waki K."/>
            <person name="Yamagata H."/>
            <person name="Yamamoto M."/>
            <person name="Yamamoto S."/>
            <person name="Yamane H."/>
            <person name="Yoshiki S."/>
            <person name="Yoshihara R."/>
            <person name="Yukawa K."/>
            <person name="Zhong H."/>
            <person name="Yano M."/>
            <person name="Yuan Q."/>
            <person name="Ouyang S."/>
            <person name="Liu J."/>
            <person name="Jones K.M."/>
            <person name="Gansberger K."/>
            <person name="Moffat K."/>
            <person name="Hill J."/>
            <person name="Bera J."/>
            <person name="Fadrosh D."/>
            <person name="Jin S."/>
            <person name="Johri S."/>
            <person name="Kim M."/>
            <person name="Overton L."/>
            <person name="Reardon M."/>
            <person name="Tsitrin T."/>
            <person name="Vuong H."/>
            <person name="Weaver B."/>
            <person name="Ciecko A."/>
            <person name="Tallon L."/>
            <person name="Jackson J."/>
            <person name="Pai G."/>
            <person name="Aken S.V."/>
            <person name="Utterback T."/>
            <person name="Reidmuller S."/>
            <person name="Feldblyum T."/>
            <person name="Hsiao J."/>
            <person name="Zismann V."/>
            <person name="Iobst S."/>
            <person name="de Vazeille A.R."/>
            <person name="Buell C.R."/>
            <person name="Ying K."/>
            <person name="Li Y."/>
            <person name="Lu T."/>
            <person name="Huang Y."/>
            <person name="Zhao Q."/>
            <person name="Feng Q."/>
            <person name="Zhang L."/>
            <person name="Zhu J."/>
            <person name="Weng Q."/>
            <person name="Mu J."/>
            <person name="Lu Y."/>
            <person name="Fan D."/>
            <person name="Liu Y."/>
            <person name="Guan J."/>
            <person name="Zhang Y."/>
            <person name="Yu S."/>
            <person name="Liu X."/>
            <person name="Zhang Y."/>
            <person name="Hong G."/>
            <person name="Han B."/>
            <person name="Choisne N."/>
            <person name="Demange N."/>
            <person name="Orjeda G."/>
            <person name="Samain S."/>
            <person name="Cattolico L."/>
            <person name="Pelletier E."/>
            <person name="Couloux A."/>
            <person name="Segurens B."/>
            <person name="Wincker P."/>
            <person name="D'Hont A."/>
            <person name="Scarpelli C."/>
            <person name="Weissenbach J."/>
            <person name="Salanoubat M."/>
            <person name="Quetier F."/>
            <person name="Yu Y."/>
            <person name="Kim H.R."/>
            <person name="Rambo T."/>
            <person name="Currie J."/>
            <person name="Collura K."/>
            <person name="Luo M."/>
            <person name="Yang T."/>
            <person name="Ammiraju J.S.S."/>
            <person name="Engler F."/>
            <person name="Soderlund C."/>
            <person name="Wing R.A."/>
            <person name="Palmer L.E."/>
            <person name="de la Bastide M."/>
            <person name="Spiegel L."/>
            <person name="Nascimento L."/>
            <person name="Zutavern T."/>
            <person name="O'Shaughnessy A."/>
            <person name="Dike S."/>
            <person name="Dedhia N."/>
            <person name="Preston R."/>
            <person name="Balija V."/>
            <person name="McCombie W.R."/>
            <person name="Chow T."/>
            <person name="Chen H."/>
            <person name="Chung M."/>
            <person name="Chen C."/>
            <person name="Shaw J."/>
            <person name="Wu H."/>
            <person name="Hsiao K."/>
            <person name="Chao Y."/>
            <person name="Chu M."/>
            <person name="Cheng C."/>
            <person name="Hour A."/>
            <person name="Lee P."/>
            <person name="Lin S."/>
            <person name="Lin Y."/>
            <person name="Liou J."/>
            <person name="Liu S."/>
            <person name="Hsing Y."/>
            <person name="Raghuvanshi S."/>
            <person name="Mohanty A."/>
            <person name="Bharti A.K."/>
            <person name="Gaur A."/>
            <person name="Gupta V."/>
            <person name="Kumar D."/>
            <person name="Ravi V."/>
            <person name="Vij S."/>
            <person name="Kapur A."/>
            <person name="Khurana P."/>
            <person name="Khurana P."/>
            <person name="Khurana J.P."/>
            <person name="Tyagi A.K."/>
            <person name="Gaikwad K."/>
            <person name="Singh A."/>
            <person name="Dalal V."/>
            <person name="Srivastava S."/>
            <person name="Dixit A."/>
            <person name="Pal A.K."/>
            <person name="Ghazi I.A."/>
            <person name="Yadav M."/>
            <person name="Pandit A."/>
            <person name="Bhargava A."/>
            <person name="Sureshbabu K."/>
            <person name="Batra K."/>
            <person name="Sharma T.R."/>
            <person name="Mohapatra T."/>
            <person name="Singh N.K."/>
            <person name="Messing J."/>
            <person name="Nelson A.B."/>
            <person name="Fuks G."/>
            <person name="Kavchok S."/>
            <person name="Keizer G."/>
            <person name="Linton E."/>
            <person name="Llaca V."/>
            <person name="Song R."/>
            <person name="Tanyolac B."/>
            <person name="Young S."/>
            <person name="Ho-Il K."/>
            <person name="Hahn J.H."/>
            <person name="Sangsakoo G."/>
            <person name="Vanavichit A."/>
            <person name="de Mattos Luiz.A.T."/>
            <person name="Zimmer P.D."/>
            <person name="Malone G."/>
            <person name="Dellagostin O."/>
            <person name="de Oliveira A.C."/>
            <person name="Bevan M."/>
            <person name="Bancroft I."/>
            <person name="Minx P."/>
            <person name="Cordum H."/>
            <person name="Wilson R."/>
            <person name="Cheng Z."/>
            <person name="Jin W."/>
            <person name="Jiang J."/>
            <person name="Leong S.A."/>
            <person name="Iwama H."/>
            <person name="Gojobori T."/>
            <person name="Itoh T."/>
            <person name="Niimura Y."/>
            <person name="Fujii Y."/>
            <person name="Habara T."/>
            <person name="Sakai H."/>
            <person name="Sato Y."/>
            <person name="Wilson G."/>
            <person name="Kumar K."/>
            <person name="McCouch S."/>
            <person name="Juretic N."/>
            <person name="Hoen D."/>
            <person name="Wright S."/>
            <person name="Bruskiewich R."/>
            <person name="Bureau T."/>
            <person name="Miyao A."/>
            <person name="Hirochika H."/>
            <person name="Nishikawa T."/>
            <person name="Kadowaki K."/>
            <person name="Sugiura M."/>
            <person name="Burr B."/>
            <person name="Sasaki T."/>
        </authorList>
    </citation>
    <scope>NUCLEOTIDE SEQUENCE [LARGE SCALE GENOMIC DNA]</scope>
    <source>
        <strain evidence="2">cv. Nipponbare</strain>
    </source>
</reference>
<evidence type="ECO:0000313" key="2">
    <source>
        <dbReference type="Proteomes" id="UP000000763"/>
    </source>
</evidence>
<organism evidence="1 2">
    <name type="scientific">Oryza sativa subsp. japonica</name>
    <name type="common">Rice</name>
    <dbReference type="NCBI Taxonomy" id="39947"/>
    <lineage>
        <taxon>Eukaryota</taxon>
        <taxon>Viridiplantae</taxon>
        <taxon>Streptophyta</taxon>
        <taxon>Embryophyta</taxon>
        <taxon>Tracheophyta</taxon>
        <taxon>Spermatophyta</taxon>
        <taxon>Magnoliopsida</taxon>
        <taxon>Liliopsida</taxon>
        <taxon>Poales</taxon>
        <taxon>Poaceae</taxon>
        <taxon>BOP clade</taxon>
        <taxon>Oryzoideae</taxon>
        <taxon>Oryzeae</taxon>
        <taxon>Oryzinae</taxon>
        <taxon>Oryza</taxon>
        <taxon>Oryza sativa</taxon>
    </lineage>
</organism>
<proteinExistence type="predicted"/>
<dbReference type="EMBL" id="AP004847">
    <property type="protein sequence ID" value="BAD28060.1"/>
    <property type="molecule type" value="Genomic_DNA"/>
</dbReference>
<name>Q6ETG0_ORYSJ</name>
<evidence type="ECO:0000313" key="1">
    <source>
        <dbReference type="EMBL" id="BAD28060.1"/>
    </source>
</evidence>
<dbReference type="Proteomes" id="UP000000763">
    <property type="component" value="Chromosome 2"/>
</dbReference>
<sequence>MPLKFGAFRGPAEHTHNSTPPCLLAADQIAKLQAQIDYCDSFLHRSAFHTAFVLASAWFTSSLEEEEEEADASCFCCCCSFQIDRFQMVRSANAKVAGPDFQNL</sequence>
<protein>
    <submittedName>
        <fullName evidence="1">Uncharacterized protein</fullName>
    </submittedName>
</protein>
<reference evidence="2" key="2">
    <citation type="journal article" date="2008" name="Nucleic Acids Res.">
        <title>The rice annotation project database (RAP-DB): 2008 update.</title>
        <authorList>
            <consortium name="The rice annotation project (RAP)"/>
        </authorList>
    </citation>
    <scope>GENOME REANNOTATION</scope>
    <source>
        <strain evidence="2">cv. Nipponbare</strain>
    </source>
</reference>
<dbReference type="AlphaFoldDB" id="Q6ETG0"/>